<dbReference type="EC" id="3.5.1.19" evidence="6"/>
<dbReference type="EMBL" id="AMSG01000001">
    <property type="protein sequence ID" value="EKF56716.1"/>
    <property type="molecule type" value="Genomic_DNA"/>
</dbReference>
<dbReference type="PANTHER" id="PTHR11080:SF2">
    <property type="entry name" value="LD05707P"/>
    <property type="match status" value="1"/>
</dbReference>
<dbReference type="InterPro" id="IPR036380">
    <property type="entry name" value="Isochorismatase-like_sf"/>
</dbReference>
<keyword evidence="2" id="KW-0662">Pyridine nucleotide biosynthesis</keyword>
<keyword evidence="3" id="KW-0479">Metal-binding</keyword>
<organism evidence="9 10">
    <name type="scientific">Galbibacter marinus</name>
    <dbReference type="NCBI Taxonomy" id="555500"/>
    <lineage>
        <taxon>Bacteria</taxon>
        <taxon>Pseudomonadati</taxon>
        <taxon>Bacteroidota</taxon>
        <taxon>Flavobacteriia</taxon>
        <taxon>Flavobacteriales</taxon>
        <taxon>Flavobacteriaceae</taxon>
        <taxon>Galbibacter</taxon>
    </lineage>
</organism>
<dbReference type="STRING" id="555500.I215_00840"/>
<dbReference type="CDD" id="cd01011">
    <property type="entry name" value="nicotinamidase"/>
    <property type="match status" value="1"/>
</dbReference>
<dbReference type="SUPFAM" id="SSF52499">
    <property type="entry name" value="Isochorismatase-like hydrolases"/>
    <property type="match status" value="1"/>
</dbReference>
<dbReference type="Pfam" id="PF00857">
    <property type="entry name" value="Isochorismatase"/>
    <property type="match status" value="1"/>
</dbReference>
<evidence type="ECO:0000256" key="3">
    <source>
        <dbReference type="ARBA" id="ARBA00022723"/>
    </source>
</evidence>
<accession>K2Q770</accession>
<dbReference type="GO" id="GO:0019363">
    <property type="term" value="P:pyridine nucleotide biosynthetic process"/>
    <property type="evidence" value="ECO:0007669"/>
    <property type="project" value="UniProtKB-KW"/>
</dbReference>
<feature type="domain" description="Isochorismatase-like" evidence="8">
    <location>
        <begin position="3"/>
        <end position="174"/>
    </location>
</feature>
<evidence type="ECO:0000313" key="10">
    <source>
        <dbReference type="Proteomes" id="UP000007364"/>
    </source>
</evidence>
<evidence type="ECO:0000256" key="6">
    <source>
        <dbReference type="ARBA" id="ARBA00039017"/>
    </source>
</evidence>
<comment type="pathway">
    <text evidence="5">Cofactor biosynthesis; nicotinate biosynthesis; nicotinate from nicotinamide: step 1/1.</text>
</comment>
<dbReference type="PANTHER" id="PTHR11080">
    <property type="entry name" value="PYRAZINAMIDASE/NICOTINAMIDASE"/>
    <property type="match status" value="1"/>
</dbReference>
<comment type="caution">
    <text evidence="9">The sequence shown here is derived from an EMBL/GenBank/DDBJ whole genome shotgun (WGS) entry which is preliminary data.</text>
</comment>
<evidence type="ECO:0000256" key="5">
    <source>
        <dbReference type="ARBA" id="ARBA00037900"/>
    </source>
</evidence>
<evidence type="ECO:0000256" key="2">
    <source>
        <dbReference type="ARBA" id="ARBA00022642"/>
    </source>
</evidence>
<dbReference type="Gene3D" id="3.40.50.850">
    <property type="entry name" value="Isochorismatase-like"/>
    <property type="match status" value="1"/>
</dbReference>
<evidence type="ECO:0000256" key="4">
    <source>
        <dbReference type="ARBA" id="ARBA00022801"/>
    </source>
</evidence>
<comment type="similarity">
    <text evidence="1">Belongs to the isochorismatase family.</text>
</comment>
<dbReference type="GO" id="GO:0046872">
    <property type="term" value="F:metal ion binding"/>
    <property type="evidence" value="ECO:0007669"/>
    <property type="project" value="UniProtKB-KW"/>
</dbReference>
<evidence type="ECO:0000259" key="8">
    <source>
        <dbReference type="Pfam" id="PF00857"/>
    </source>
</evidence>
<keyword evidence="4" id="KW-0378">Hydrolase</keyword>
<protein>
    <recommendedName>
        <fullName evidence="6">nicotinamidase</fullName>
        <ecNumber evidence="6">3.5.1.19</ecNumber>
    </recommendedName>
    <alternativeName>
        <fullName evidence="7">Nicotinamide deamidase</fullName>
    </alternativeName>
</protein>
<evidence type="ECO:0000256" key="1">
    <source>
        <dbReference type="ARBA" id="ARBA00006336"/>
    </source>
</evidence>
<evidence type="ECO:0000313" key="9">
    <source>
        <dbReference type="EMBL" id="EKF56716.1"/>
    </source>
</evidence>
<evidence type="ECO:0000256" key="7">
    <source>
        <dbReference type="ARBA" id="ARBA00043224"/>
    </source>
</evidence>
<reference evidence="9 10" key="1">
    <citation type="journal article" date="2012" name="J. Bacteriol.">
        <title>Genome Sequence of Galbibacter marinum Type Strain ck-I2-15.</title>
        <authorList>
            <person name="Lai Q."/>
            <person name="Li C."/>
            <person name="Shao Z."/>
        </authorList>
    </citation>
    <scope>NUCLEOTIDE SEQUENCE [LARGE SCALE GENOMIC DNA]</scope>
    <source>
        <strain evidence="10">ck-I2-15</strain>
    </source>
</reference>
<dbReference type="eggNOG" id="COG1335">
    <property type="taxonomic scope" value="Bacteria"/>
</dbReference>
<sequence length="179" mass="19383">MKALLIVDVQNDFCTGGALATKGGEEVAPVINAIADKFDLVVASKDWHPEKTIHFEKWPSHCVAGSHGAEFHADLNTEVIDQVVEKGTANLDDGYSAFEATNLDLSQYLKSKEIDTVYVCGIATDYCVLSSALDSQKQGFNTFVIKDAVRAVNLKEGDGDRALKQMEKAGCELVLSSQI</sequence>
<dbReference type="OrthoDB" id="9791276at2"/>
<dbReference type="RefSeq" id="WP_008990045.1">
    <property type="nucleotide sequence ID" value="NZ_AMSG01000001.1"/>
</dbReference>
<dbReference type="InterPro" id="IPR052347">
    <property type="entry name" value="Isochorismatase_Nicotinamidase"/>
</dbReference>
<name>K2Q770_9FLAO</name>
<dbReference type="AlphaFoldDB" id="K2Q770"/>
<dbReference type="PATRIC" id="fig|555500.3.peg.176"/>
<gene>
    <name evidence="9" type="ORF">I215_00840</name>
</gene>
<keyword evidence="10" id="KW-1185">Reference proteome</keyword>
<dbReference type="InterPro" id="IPR000868">
    <property type="entry name" value="Isochorismatase-like_dom"/>
</dbReference>
<proteinExistence type="inferred from homology"/>
<dbReference type="Proteomes" id="UP000007364">
    <property type="component" value="Unassembled WGS sequence"/>
</dbReference>
<dbReference type="GO" id="GO:0008936">
    <property type="term" value="F:nicotinamidase activity"/>
    <property type="evidence" value="ECO:0007669"/>
    <property type="project" value="UniProtKB-EC"/>
</dbReference>